<proteinExistence type="predicted"/>
<reference evidence="6 7" key="1">
    <citation type="submission" date="2019-06" db="EMBL/GenBank/DDBJ databases">
        <title>Sequencing the genomes of 1000 actinobacteria strains.</title>
        <authorList>
            <person name="Klenk H.-P."/>
        </authorList>
    </citation>
    <scope>NUCLEOTIDE SEQUENCE [LARGE SCALE GENOMIC DNA]</scope>
    <source>
        <strain evidence="6 7">DSM 102131</strain>
    </source>
</reference>
<dbReference type="GO" id="GO:0007155">
    <property type="term" value="P:cell adhesion"/>
    <property type="evidence" value="ECO:0007669"/>
    <property type="project" value="InterPro"/>
</dbReference>
<keyword evidence="1" id="KW-0732">Signal</keyword>
<dbReference type="Proteomes" id="UP000319927">
    <property type="component" value="Unassembled WGS sequence"/>
</dbReference>
<dbReference type="InterPro" id="IPR028994">
    <property type="entry name" value="Integrin_alpha_N"/>
</dbReference>
<dbReference type="PRINTS" id="PR01185">
    <property type="entry name" value="INTEGRINA"/>
</dbReference>
<name>A0A561VKF8_9ACTN</name>
<evidence type="ECO:0000256" key="1">
    <source>
        <dbReference type="ARBA" id="ARBA00022729"/>
    </source>
</evidence>
<keyword evidence="4" id="KW-0325">Glycoprotein</keyword>
<evidence type="ECO:0000313" key="7">
    <source>
        <dbReference type="Proteomes" id="UP000319927"/>
    </source>
</evidence>
<dbReference type="Gene3D" id="2.130.10.130">
    <property type="entry name" value="Integrin alpha, N-terminal"/>
    <property type="match status" value="3"/>
</dbReference>
<protein>
    <submittedName>
        <fullName evidence="6">FG-GAP repeat protein</fullName>
    </submittedName>
</protein>
<keyword evidence="2" id="KW-0677">Repeat</keyword>
<dbReference type="InterPro" id="IPR000413">
    <property type="entry name" value="Integrin_alpha"/>
</dbReference>
<dbReference type="AlphaFoldDB" id="A0A561VKF8"/>
<dbReference type="InterPro" id="IPR013517">
    <property type="entry name" value="FG-GAP"/>
</dbReference>
<dbReference type="PANTHER" id="PTHR23221">
    <property type="entry name" value="GLYCOSYLPHOSPHATIDYLINOSITOL PHOSPHOLIPASE D"/>
    <property type="match status" value="1"/>
</dbReference>
<accession>A0A561VKF8</accession>
<gene>
    <name evidence="6" type="ORF">FHX75_14446</name>
</gene>
<feature type="compositionally biased region" description="Low complexity" evidence="5">
    <location>
        <begin position="55"/>
        <end position="69"/>
    </location>
</feature>
<dbReference type="InterPro" id="IPR013519">
    <property type="entry name" value="Int_alpha_beta-p"/>
</dbReference>
<sequence length="616" mass="62261">MTPISRGEKFVRAYRLVGSAAVLGGLVAASMTASTPGPGPGVPTSYLDPTVVGAAQPAQPARPGPVGARLAPTGAAAERGTAQDATASGGTTRTPSVTGAVKPVPENPVGRHFRPITGLNEVRSDFNGDGRPDLAVAELRKVVNGGQSGAVHVLFGDPRGGFTNAGSQYFDHTTPGMPTDEGSPDPHGEINDFGRALGSGDFDHDGFADLAIGSVHDRFRILYGGPSGLTTAEARMIRLADVAPEADVPGEGVTGENLFGSAFTVGDFNGDGTDDLVTGAPRAGRPWVGGVALFRGTPGGLSPAAAQYVPGNAAGLPVRPETDGFGAVLAAADFDNDGRDDLAVGFQRDHFGSVSFAGSVVILPGAGDGLSIARAQLFYQDSPGMPDVAEYGDGFGHALAAGDLTGDGYADLVVNAQREGFSSSTPNRGGSVTVLRGSSTGLTVNGVQYWTQQSPGVPGSDDPSAYFGTELAFGDFDNDGRGDVAVASPQETVGGVAGAGAITVFRGSAQGLTTTGLRRLDWKTPGVPASAGSPYFYLGDVLRTVRQPDGAAGLVVGCWNTTVNGLQRAGAVMVVRSTPATPEAPGGVTANGLRTWSAADLPVGPEAFAGFGMHLG</sequence>
<dbReference type="SMART" id="SM00191">
    <property type="entry name" value="Int_alpha"/>
    <property type="match status" value="6"/>
</dbReference>
<evidence type="ECO:0000256" key="2">
    <source>
        <dbReference type="ARBA" id="ARBA00022737"/>
    </source>
</evidence>
<organism evidence="6 7">
    <name type="scientific">Micromonospora palomenae</name>
    <dbReference type="NCBI Taxonomy" id="1461247"/>
    <lineage>
        <taxon>Bacteria</taxon>
        <taxon>Bacillati</taxon>
        <taxon>Actinomycetota</taxon>
        <taxon>Actinomycetes</taxon>
        <taxon>Micromonosporales</taxon>
        <taxon>Micromonosporaceae</taxon>
        <taxon>Micromonospora</taxon>
    </lineage>
</organism>
<dbReference type="Pfam" id="PF01839">
    <property type="entry name" value="FG-GAP"/>
    <property type="match status" value="6"/>
</dbReference>
<dbReference type="GO" id="GO:0016787">
    <property type="term" value="F:hydrolase activity"/>
    <property type="evidence" value="ECO:0007669"/>
    <property type="project" value="UniProtKB-KW"/>
</dbReference>
<feature type="region of interest" description="Disordered" evidence="5">
    <location>
        <begin position="55"/>
        <end position="114"/>
    </location>
</feature>
<dbReference type="PROSITE" id="PS51470">
    <property type="entry name" value="FG_GAP"/>
    <property type="match status" value="3"/>
</dbReference>
<dbReference type="EMBL" id="VIXA01000004">
    <property type="protein sequence ID" value="TWG12115.1"/>
    <property type="molecule type" value="Genomic_DNA"/>
</dbReference>
<dbReference type="GO" id="GO:0008305">
    <property type="term" value="C:integrin complex"/>
    <property type="evidence" value="ECO:0007669"/>
    <property type="project" value="InterPro"/>
</dbReference>
<dbReference type="SUPFAM" id="SSF69318">
    <property type="entry name" value="Integrin alpha N-terminal domain"/>
    <property type="match status" value="1"/>
</dbReference>
<keyword evidence="7" id="KW-1185">Reference proteome</keyword>
<evidence type="ECO:0000256" key="3">
    <source>
        <dbReference type="ARBA" id="ARBA00022801"/>
    </source>
</evidence>
<evidence type="ECO:0000256" key="5">
    <source>
        <dbReference type="SAM" id="MobiDB-lite"/>
    </source>
</evidence>
<feature type="compositionally biased region" description="Polar residues" evidence="5">
    <location>
        <begin position="83"/>
        <end position="97"/>
    </location>
</feature>
<evidence type="ECO:0000313" key="6">
    <source>
        <dbReference type="EMBL" id="TWG12115.1"/>
    </source>
</evidence>
<keyword evidence="3" id="KW-0378">Hydrolase</keyword>
<evidence type="ECO:0000256" key="4">
    <source>
        <dbReference type="ARBA" id="ARBA00023180"/>
    </source>
</evidence>
<dbReference type="PANTHER" id="PTHR23221:SF7">
    <property type="entry name" value="PHOSPHATIDYLINOSITOL-GLYCAN-SPECIFIC PHOSPHOLIPASE D"/>
    <property type="match status" value="1"/>
</dbReference>
<comment type="caution">
    <text evidence="6">The sequence shown here is derived from an EMBL/GenBank/DDBJ whole genome shotgun (WGS) entry which is preliminary data.</text>
</comment>